<reference evidence="1 2" key="1">
    <citation type="submission" date="2021-06" db="EMBL/GenBank/DDBJ databases">
        <title>Chromosome-level genome assembly of the red-tail catfish (Hemibagrus wyckioides).</title>
        <authorList>
            <person name="Shao F."/>
        </authorList>
    </citation>
    <scope>NUCLEOTIDE SEQUENCE [LARGE SCALE GENOMIC DNA]</scope>
    <source>
        <strain evidence="1">EC202008001</strain>
        <tissue evidence="1">Blood</tissue>
    </source>
</reference>
<evidence type="ECO:0000313" key="1">
    <source>
        <dbReference type="EMBL" id="KAG7331901.1"/>
    </source>
</evidence>
<name>A0A9D3NZG1_9TELE</name>
<proteinExistence type="predicted"/>
<gene>
    <name evidence="1" type="ORF">KOW79_005870</name>
</gene>
<keyword evidence="2" id="KW-1185">Reference proteome</keyword>
<protein>
    <submittedName>
        <fullName evidence="1">Uncharacterized protein</fullName>
    </submittedName>
</protein>
<dbReference type="Proteomes" id="UP000824219">
    <property type="component" value="Linkage Group LG06"/>
</dbReference>
<dbReference type="EMBL" id="JAHKSW010000006">
    <property type="protein sequence ID" value="KAG7331901.1"/>
    <property type="molecule type" value="Genomic_DNA"/>
</dbReference>
<comment type="caution">
    <text evidence="1">The sequence shown here is derived from an EMBL/GenBank/DDBJ whole genome shotgun (WGS) entry which is preliminary data.</text>
</comment>
<dbReference type="AlphaFoldDB" id="A0A9D3NZG1"/>
<sequence>MPFFCYSEITGKLQIIRVKVRSSQDVKDPAVKEAILEQINQKLKDHGMAKNITMKWREQPDGNVFHKEKENNSTG</sequence>
<organism evidence="1 2">
    <name type="scientific">Hemibagrus wyckioides</name>
    <dbReference type="NCBI Taxonomy" id="337641"/>
    <lineage>
        <taxon>Eukaryota</taxon>
        <taxon>Metazoa</taxon>
        <taxon>Chordata</taxon>
        <taxon>Craniata</taxon>
        <taxon>Vertebrata</taxon>
        <taxon>Euteleostomi</taxon>
        <taxon>Actinopterygii</taxon>
        <taxon>Neopterygii</taxon>
        <taxon>Teleostei</taxon>
        <taxon>Ostariophysi</taxon>
        <taxon>Siluriformes</taxon>
        <taxon>Bagridae</taxon>
        <taxon>Hemibagrus</taxon>
    </lineage>
</organism>
<evidence type="ECO:0000313" key="2">
    <source>
        <dbReference type="Proteomes" id="UP000824219"/>
    </source>
</evidence>
<dbReference type="OrthoDB" id="6369810at2759"/>
<accession>A0A9D3NZG1</accession>